<dbReference type="Pfam" id="PF02662">
    <property type="entry name" value="FlpD"/>
    <property type="match status" value="1"/>
</dbReference>
<comment type="caution">
    <text evidence="6">The sequence shown here is derived from an EMBL/GenBank/DDBJ whole genome shotgun (WGS) entry which is preliminary data.</text>
</comment>
<name>A0A523UP88_UNCT6</name>
<evidence type="ECO:0000256" key="1">
    <source>
        <dbReference type="ARBA" id="ARBA00022723"/>
    </source>
</evidence>
<evidence type="ECO:0000313" key="6">
    <source>
        <dbReference type="EMBL" id="TET44348.1"/>
    </source>
</evidence>
<evidence type="ECO:0000256" key="3">
    <source>
        <dbReference type="ARBA" id="ARBA00023004"/>
    </source>
</evidence>
<sequence>MSFEPKILGLLCNWCSYTAADLAGTSRIKYSPCFHIVRVMCSGSVDSVYILRALLEGADGVMIAGCKPGDCHYMSGNYKARRRATILKTVLKTLGLDEDRVWVRWISASEGAKLAETVNQFVEEIKKKPANSLSNSPEA</sequence>
<accession>A0A523UP88</accession>
<dbReference type="Proteomes" id="UP000315525">
    <property type="component" value="Unassembled WGS sequence"/>
</dbReference>
<dbReference type="EMBL" id="SOJN01000128">
    <property type="protein sequence ID" value="TET44348.1"/>
    <property type="molecule type" value="Genomic_DNA"/>
</dbReference>
<proteinExistence type="predicted"/>
<evidence type="ECO:0000256" key="2">
    <source>
        <dbReference type="ARBA" id="ARBA00023002"/>
    </source>
</evidence>
<evidence type="ECO:0000256" key="4">
    <source>
        <dbReference type="ARBA" id="ARBA00023014"/>
    </source>
</evidence>
<protein>
    <submittedName>
        <fullName evidence="6">Hydrogenase iron-sulfur subunit</fullName>
    </submittedName>
</protein>
<keyword evidence="3" id="KW-0408">Iron</keyword>
<organism evidence="6 7">
    <name type="scientific">candidate division TA06 bacterium</name>
    <dbReference type="NCBI Taxonomy" id="2250710"/>
    <lineage>
        <taxon>Bacteria</taxon>
        <taxon>Bacteria division TA06</taxon>
    </lineage>
</organism>
<evidence type="ECO:0000313" key="7">
    <source>
        <dbReference type="Proteomes" id="UP000315525"/>
    </source>
</evidence>
<keyword evidence="2" id="KW-0560">Oxidoreductase</keyword>
<dbReference type="GO" id="GO:0016491">
    <property type="term" value="F:oxidoreductase activity"/>
    <property type="evidence" value="ECO:0007669"/>
    <property type="project" value="UniProtKB-KW"/>
</dbReference>
<dbReference type="AlphaFoldDB" id="A0A523UP88"/>
<dbReference type="InterPro" id="IPR003813">
    <property type="entry name" value="MvhD/FlpD"/>
</dbReference>
<reference evidence="6 7" key="1">
    <citation type="submission" date="2019-03" db="EMBL/GenBank/DDBJ databases">
        <title>Metabolic potential of uncultured bacteria and archaea associated with petroleum seepage in deep-sea sediments.</title>
        <authorList>
            <person name="Dong X."/>
            <person name="Hubert C."/>
        </authorList>
    </citation>
    <scope>NUCLEOTIDE SEQUENCE [LARGE SCALE GENOMIC DNA]</scope>
    <source>
        <strain evidence="6">E44_bin18</strain>
    </source>
</reference>
<dbReference type="GO" id="GO:0051536">
    <property type="term" value="F:iron-sulfur cluster binding"/>
    <property type="evidence" value="ECO:0007669"/>
    <property type="project" value="UniProtKB-KW"/>
</dbReference>
<feature type="domain" description="F420-non-reducing hydrogenase iron-sulfur subunit D" evidence="5">
    <location>
        <begin position="7"/>
        <end position="127"/>
    </location>
</feature>
<keyword evidence="4" id="KW-0411">Iron-sulfur</keyword>
<gene>
    <name evidence="6" type="ORF">E3J62_10635</name>
</gene>
<evidence type="ECO:0000259" key="5">
    <source>
        <dbReference type="Pfam" id="PF02662"/>
    </source>
</evidence>
<keyword evidence="1" id="KW-0479">Metal-binding</keyword>
<dbReference type="GO" id="GO:0046872">
    <property type="term" value="F:metal ion binding"/>
    <property type="evidence" value="ECO:0007669"/>
    <property type="project" value="UniProtKB-KW"/>
</dbReference>